<reference evidence="1" key="1">
    <citation type="submission" date="2022-09" db="EMBL/GenBank/DDBJ databases">
        <title>Fusarium specimens isolated from Avocado Roots.</title>
        <authorList>
            <person name="Stajich J."/>
            <person name="Roper C."/>
            <person name="Heimlech-Rivalta G."/>
        </authorList>
    </citation>
    <scope>NUCLEOTIDE SEQUENCE</scope>
    <source>
        <strain evidence="1">CF00095</strain>
    </source>
</reference>
<name>A0ABQ8QX90_FUSEQ</name>
<dbReference type="Proteomes" id="UP001152024">
    <property type="component" value="Unassembled WGS sequence"/>
</dbReference>
<keyword evidence="2" id="KW-1185">Reference proteome</keyword>
<gene>
    <name evidence="1" type="ORF">NW768_011640</name>
</gene>
<dbReference type="EMBL" id="JAOQBH010000031">
    <property type="protein sequence ID" value="KAJ4112476.1"/>
    <property type="molecule type" value="Genomic_DNA"/>
</dbReference>
<accession>A0ABQ8QX90</accession>
<protein>
    <submittedName>
        <fullName evidence="1">Uncharacterized protein</fullName>
    </submittedName>
</protein>
<evidence type="ECO:0000313" key="2">
    <source>
        <dbReference type="Proteomes" id="UP001152024"/>
    </source>
</evidence>
<sequence>MLQQYCVRRKYIIRRVLAAEFNDQMIQDAMAVILFPSLQHSGREPLDRLRSEPIDSHILAWARSQLPNPLKDKNDHLLDQLNKLHSRILFLAEDYITKATATIPTWAFVFLPDIRQSSAEGCLMFKGVKVAARFNFGNLTFLERRRFVQAFLTYELLCKAENICYFPCRIPKRKVSNAEWEAVGCIQSYFCSLYGGLFAQCTDAELPSLSTEPSFPDTFYFEANRYTPKLGLDLTDLPELRQDPEFELCRSWPSVEYTDCVAHFSALGLDYLINFLHYDMTEAVGRGDLRVQLQDTWSNNCRFGGGSWEYLFDNFFESEREFKDECDSLMYKELCLSLRSSLRLFSYEISYERPRRQTFETKLRYKIGQQRAWVFFDDNYFYPQETSKRPNFPSVDFLKNEPKEEYVRKFSEDYRRGLHPWQSEQYHMREA</sequence>
<comment type="caution">
    <text evidence="1">The sequence shown here is derived from an EMBL/GenBank/DDBJ whole genome shotgun (WGS) entry which is preliminary data.</text>
</comment>
<evidence type="ECO:0000313" key="1">
    <source>
        <dbReference type="EMBL" id="KAJ4112476.1"/>
    </source>
</evidence>
<proteinExistence type="predicted"/>
<organism evidence="1 2">
    <name type="scientific">Fusarium equiseti</name>
    <name type="common">Fusarium scirpi</name>
    <dbReference type="NCBI Taxonomy" id="61235"/>
    <lineage>
        <taxon>Eukaryota</taxon>
        <taxon>Fungi</taxon>
        <taxon>Dikarya</taxon>
        <taxon>Ascomycota</taxon>
        <taxon>Pezizomycotina</taxon>
        <taxon>Sordariomycetes</taxon>
        <taxon>Hypocreomycetidae</taxon>
        <taxon>Hypocreales</taxon>
        <taxon>Nectriaceae</taxon>
        <taxon>Fusarium</taxon>
        <taxon>Fusarium incarnatum-equiseti species complex</taxon>
    </lineage>
</organism>